<dbReference type="Proteomes" id="UP000053144">
    <property type="component" value="Chromosome 10"/>
</dbReference>
<dbReference type="EMBL" id="CM003380">
    <property type="protein sequence ID" value="KOM56084.1"/>
    <property type="molecule type" value="Genomic_DNA"/>
</dbReference>
<protein>
    <submittedName>
        <fullName evidence="2">Uncharacterized protein</fullName>
    </submittedName>
</protein>
<name>A0A0L9VMX7_PHAAN</name>
<proteinExistence type="predicted"/>
<keyword evidence="1" id="KW-0175">Coiled coil</keyword>
<organism evidence="2 3">
    <name type="scientific">Phaseolus angularis</name>
    <name type="common">Azuki bean</name>
    <name type="synonym">Vigna angularis</name>
    <dbReference type="NCBI Taxonomy" id="3914"/>
    <lineage>
        <taxon>Eukaryota</taxon>
        <taxon>Viridiplantae</taxon>
        <taxon>Streptophyta</taxon>
        <taxon>Embryophyta</taxon>
        <taxon>Tracheophyta</taxon>
        <taxon>Spermatophyta</taxon>
        <taxon>Magnoliopsida</taxon>
        <taxon>eudicotyledons</taxon>
        <taxon>Gunneridae</taxon>
        <taxon>Pentapetalae</taxon>
        <taxon>rosids</taxon>
        <taxon>fabids</taxon>
        <taxon>Fabales</taxon>
        <taxon>Fabaceae</taxon>
        <taxon>Papilionoideae</taxon>
        <taxon>50 kb inversion clade</taxon>
        <taxon>NPAAA clade</taxon>
        <taxon>indigoferoid/millettioid clade</taxon>
        <taxon>Phaseoleae</taxon>
        <taxon>Vigna</taxon>
    </lineage>
</organism>
<sequence length="246" mass="28553">MPGRPSGALEHQKCIAHRPGALLGALKRQMVPHTTQAPHLGRLSASFVSLAEAAQQHTIPVSKGGFRCESFHPLLLGMQFGQEVNYMDTQFHQGNFNHWWKLHLNMGQSQFGQAVEQFDRLPQQQWQLQPSLSERMAKMDDTLQYLMQMSDSHHKSTQATFRRIGRQLCHISQKLDNLESNMKYNPREECQAIITRSDKVLDERKIERKEERLSEKERKISKKQEVTVVIIYLWILEEQVNCTYKG</sequence>
<feature type="coiled-coil region" evidence="1">
    <location>
        <begin position="199"/>
        <end position="226"/>
    </location>
</feature>
<evidence type="ECO:0000256" key="1">
    <source>
        <dbReference type="SAM" id="Coils"/>
    </source>
</evidence>
<evidence type="ECO:0000313" key="3">
    <source>
        <dbReference type="Proteomes" id="UP000053144"/>
    </source>
</evidence>
<gene>
    <name evidence="2" type="ORF">LR48_Vigan10g197600</name>
</gene>
<accession>A0A0L9VMX7</accession>
<dbReference type="Gramene" id="KOM56084">
    <property type="protein sequence ID" value="KOM56084"/>
    <property type="gene ID" value="LR48_Vigan10g197600"/>
</dbReference>
<dbReference type="AlphaFoldDB" id="A0A0L9VMX7"/>
<evidence type="ECO:0000313" key="2">
    <source>
        <dbReference type="EMBL" id="KOM56084.1"/>
    </source>
</evidence>
<reference evidence="3" key="1">
    <citation type="journal article" date="2015" name="Proc. Natl. Acad. Sci. U.S.A.">
        <title>Genome sequencing of adzuki bean (Vigna angularis) provides insight into high starch and low fat accumulation and domestication.</title>
        <authorList>
            <person name="Yang K."/>
            <person name="Tian Z."/>
            <person name="Chen C."/>
            <person name="Luo L."/>
            <person name="Zhao B."/>
            <person name="Wang Z."/>
            <person name="Yu L."/>
            <person name="Li Y."/>
            <person name="Sun Y."/>
            <person name="Li W."/>
            <person name="Chen Y."/>
            <person name="Li Y."/>
            <person name="Zhang Y."/>
            <person name="Ai D."/>
            <person name="Zhao J."/>
            <person name="Shang C."/>
            <person name="Ma Y."/>
            <person name="Wu B."/>
            <person name="Wang M."/>
            <person name="Gao L."/>
            <person name="Sun D."/>
            <person name="Zhang P."/>
            <person name="Guo F."/>
            <person name="Wang W."/>
            <person name="Li Y."/>
            <person name="Wang J."/>
            <person name="Varshney R.K."/>
            <person name="Wang J."/>
            <person name="Ling H.Q."/>
            <person name="Wan P."/>
        </authorList>
    </citation>
    <scope>NUCLEOTIDE SEQUENCE</scope>
    <source>
        <strain evidence="3">cv. Jingnong 6</strain>
    </source>
</reference>